<dbReference type="EMBL" id="JABXBU010000002">
    <property type="protein sequence ID" value="KAF8793715.1"/>
    <property type="molecule type" value="Genomic_DNA"/>
</dbReference>
<proteinExistence type="predicted"/>
<gene>
    <name evidence="1" type="ORF">HNY73_001760</name>
</gene>
<reference evidence="1" key="2">
    <citation type="submission" date="2020-06" db="EMBL/GenBank/DDBJ databases">
        <authorList>
            <person name="Sheffer M."/>
        </authorList>
    </citation>
    <scope>NUCLEOTIDE SEQUENCE</scope>
</reference>
<protein>
    <submittedName>
        <fullName evidence="1">Uncharacterized protein</fullName>
    </submittedName>
</protein>
<comment type="caution">
    <text evidence="1">The sequence shown here is derived from an EMBL/GenBank/DDBJ whole genome shotgun (WGS) entry which is preliminary data.</text>
</comment>
<accession>A0A8T0FTV4</accession>
<evidence type="ECO:0000313" key="2">
    <source>
        <dbReference type="Proteomes" id="UP000807504"/>
    </source>
</evidence>
<name>A0A8T0FTV4_ARGBR</name>
<organism evidence="1 2">
    <name type="scientific">Argiope bruennichi</name>
    <name type="common">Wasp spider</name>
    <name type="synonym">Aranea bruennichi</name>
    <dbReference type="NCBI Taxonomy" id="94029"/>
    <lineage>
        <taxon>Eukaryota</taxon>
        <taxon>Metazoa</taxon>
        <taxon>Ecdysozoa</taxon>
        <taxon>Arthropoda</taxon>
        <taxon>Chelicerata</taxon>
        <taxon>Arachnida</taxon>
        <taxon>Araneae</taxon>
        <taxon>Araneomorphae</taxon>
        <taxon>Entelegynae</taxon>
        <taxon>Araneoidea</taxon>
        <taxon>Araneidae</taxon>
        <taxon>Argiope</taxon>
    </lineage>
</organism>
<dbReference type="Proteomes" id="UP000807504">
    <property type="component" value="Unassembled WGS sequence"/>
</dbReference>
<sequence length="227" mass="25355">MVSAEELEWMFLMEFRPSIKGRGHLLPPMEWAAFTKGVTVPQQIFLAGFSTKSAGSISAVFLQILFFSLKVACCGEFIYILEILGYALLMELLKYTMTLMMIDNSSPMEEDTYNNMDENCLIKKASIPKVKSHVVWLFGQALDLTAELITDDTAENILIMATTVLKQKAPIVHSPTIWSYCIMLGIDAKLEFPTNAPILKADELPVVTSKEVYLFCQALGLRAKVAL</sequence>
<reference evidence="1" key="1">
    <citation type="journal article" date="2020" name="bioRxiv">
        <title>Chromosome-level reference genome of the European wasp spider Argiope bruennichi: a resource for studies on range expansion and evolutionary adaptation.</title>
        <authorList>
            <person name="Sheffer M.M."/>
            <person name="Hoppe A."/>
            <person name="Krehenwinkel H."/>
            <person name="Uhl G."/>
            <person name="Kuss A.W."/>
            <person name="Jensen L."/>
            <person name="Jensen C."/>
            <person name="Gillespie R.G."/>
            <person name="Hoff K.J."/>
            <person name="Prost S."/>
        </authorList>
    </citation>
    <scope>NUCLEOTIDE SEQUENCE</scope>
</reference>
<evidence type="ECO:0000313" key="1">
    <source>
        <dbReference type="EMBL" id="KAF8793715.1"/>
    </source>
</evidence>
<dbReference type="AlphaFoldDB" id="A0A8T0FTV4"/>
<keyword evidence="2" id="KW-1185">Reference proteome</keyword>